<feature type="domain" description="Transposase IS116/IS110/IS902 C-terminal" evidence="1">
    <location>
        <begin position="119"/>
        <end position="203"/>
    </location>
</feature>
<reference evidence="2 3" key="1">
    <citation type="journal article" date="2017" name="Int. J. Syst. Evol. Microbiol.">
        <title>Mucilaginibacterpsychrotolerans sp. nov., isolated from peatlands.</title>
        <authorList>
            <person name="Deng Y."/>
            <person name="Shen L."/>
            <person name="Xu B."/>
            <person name="Liu Y."/>
            <person name="Gu Z."/>
            <person name="Liu H."/>
            <person name="Zhou Y."/>
        </authorList>
    </citation>
    <scope>NUCLEOTIDE SEQUENCE [LARGE SCALE GENOMIC DNA]</scope>
    <source>
        <strain evidence="2 3">NH7-4</strain>
    </source>
</reference>
<dbReference type="GO" id="GO:0003677">
    <property type="term" value="F:DNA binding"/>
    <property type="evidence" value="ECO:0007669"/>
    <property type="project" value="InterPro"/>
</dbReference>
<dbReference type="InterPro" id="IPR003346">
    <property type="entry name" value="Transposase_20"/>
</dbReference>
<dbReference type="PANTHER" id="PTHR33055:SF13">
    <property type="entry name" value="TRANSPOSASE"/>
    <property type="match status" value="1"/>
</dbReference>
<dbReference type="Proteomes" id="UP000297540">
    <property type="component" value="Unassembled WGS sequence"/>
</dbReference>
<dbReference type="RefSeq" id="WP_134738022.1">
    <property type="nucleotide sequence ID" value="NZ_SOZE01000083.1"/>
</dbReference>
<dbReference type="GO" id="GO:0004803">
    <property type="term" value="F:transposase activity"/>
    <property type="evidence" value="ECO:0007669"/>
    <property type="project" value="InterPro"/>
</dbReference>
<gene>
    <name evidence="2" type="ORF">E2R66_28140</name>
</gene>
<dbReference type="OrthoDB" id="964423at2"/>
<dbReference type="InterPro" id="IPR047650">
    <property type="entry name" value="Transpos_IS110"/>
</dbReference>
<feature type="non-terminal residue" evidence="2">
    <location>
        <position position="1"/>
    </location>
</feature>
<keyword evidence="3" id="KW-1185">Reference proteome</keyword>
<comment type="caution">
    <text evidence="2">The sequence shown here is derived from an EMBL/GenBank/DDBJ whole genome shotgun (WGS) entry which is preliminary data.</text>
</comment>
<evidence type="ECO:0000259" key="1">
    <source>
        <dbReference type="Pfam" id="PF02371"/>
    </source>
</evidence>
<evidence type="ECO:0000313" key="2">
    <source>
        <dbReference type="EMBL" id="TFF29704.1"/>
    </source>
</evidence>
<protein>
    <submittedName>
        <fullName evidence="2">IS110 family transposase</fullName>
    </submittedName>
</protein>
<organism evidence="2 3">
    <name type="scientific">Mucilaginibacter psychrotolerans</name>
    <dbReference type="NCBI Taxonomy" id="1524096"/>
    <lineage>
        <taxon>Bacteria</taxon>
        <taxon>Pseudomonadati</taxon>
        <taxon>Bacteroidota</taxon>
        <taxon>Sphingobacteriia</taxon>
        <taxon>Sphingobacteriales</taxon>
        <taxon>Sphingobacteriaceae</taxon>
        <taxon>Mucilaginibacter</taxon>
    </lineage>
</organism>
<dbReference type="GO" id="GO:0006313">
    <property type="term" value="P:DNA transposition"/>
    <property type="evidence" value="ECO:0007669"/>
    <property type="project" value="InterPro"/>
</dbReference>
<dbReference type="Pfam" id="PF02371">
    <property type="entry name" value="Transposase_20"/>
    <property type="match status" value="1"/>
</dbReference>
<proteinExistence type="predicted"/>
<accession>A0A4Y8RWV0</accession>
<name>A0A4Y8RWV0_9SPHI</name>
<evidence type="ECO:0000313" key="3">
    <source>
        <dbReference type="Proteomes" id="UP000297540"/>
    </source>
</evidence>
<dbReference type="EMBL" id="SOZE01000083">
    <property type="protein sequence ID" value="TFF29704.1"/>
    <property type="molecule type" value="Genomic_DNA"/>
</dbReference>
<sequence>EQLERGNLSGIYVLSRAQQELRSLFRQRQDKVQEMVRANNRLKSCMMFFGVSLPESVGKKEYLSLKALAWLDNYEMNTPAGKITLRQYAEDLKYQRKQLYQTTKLLHTQVRAAHARTYECIISIPGVGATTAMAMVAEIADFSRFKGPDEYCSFLGLCPWEDSSGDIVKTKGMQPRCNRQLRPLLIEASWAAIKKSPVLFAYYSKHAAKNSKAAIVKVSRKVALTIRAVALNGQPYQAGYAHPQQQPQKKTPDVRFSLGMAEQQL</sequence>
<dbReference type="AlphaFoldDB" id="A0A4Y8RWV0"/>
<dbReference type="PANTHER" id="PTHR33055">
    <property type="entry name" value="TRANSPOSASE FOR INSERTION SEQUENCE ELEMENT IS1111A"/>
    <property type="match status" value="1"/>
</dbReference>